<dbReference type="InterPro" id="IPR008042">
    <property type="entry name" value="Retrotrans_Pao"/>
</dbReference>
<dbReference type="Pfam" id="PF05380">
    <property type="entry name" value="Peptidase_A17"/>
    <property type="match status" value="1"/>
</dbReference>
<evidence type="ECO:0000256" key="1">
    <source>
        <dbReference type="SAM" id="MobiDB-lite"/>
    </source>
</evidence>
<dbReference type="PANTHER" id="PTHR47331">
    <property type="entry name" value="PHD-TYPE DOMAIN-CONTAINING PROTEIN"/>
    <property type="match status" value="1"/>
</dbReference>
<dbReference type="GO" id="GO:0071897">
    <property type="term" value="P:DNA biosynthetic process"/>
    <property type="evidence" value="ECO:0007669"/>
    <property type="project" value="UniProtKB-ARBA"/>
</dbReference>
<name>A0A8X6HGH6_TRICU</name>
<dbReference type="AlphaFoldDB" id="A0A8X6HGH6"/>
<gene>
    <name evidence="3" type="primary">AVEN_215636_1</name>
    <name evidence="3" type="ORF">TNCT_177981</name>
</gene>
<proteinExistence type="predicted"/>
<dbReference type="InterPro" id="IPR043128">
    <property type="entry name" value="Rev_trsase/Diguanyl_cyclase"/>
</dbReference>
<dbReference type="Gene3D" id="3.10.10.10">
    <property type="entry name" value="HIV Type 1 Reverse Transcriptase, subunit A, domain 1"/>
    <property type="match status" value="1"/>
</dbReference>
<dbReference type="Proteomes" id="UP000887116">
    <property type="component" value="Unassembled WGS sequence"/>
</dbReference>
<evidence type="ECO:0000313" key="3">
    <source>
        <dbReference type="EMBL" id="GFQ86184.1"/>
    </source>
</evidence>
<evidence type="ECO:0000313" key="4">
    <source>
        <dbReference type="Proteomes" id="UP000887116"/>
    </source>
</evidence>
<organism evidence="3 4">
    <name type="scientific">Trichonephila clavata</name>
    <name type="common">Joro spider</name>
    <name type="synonym">Nephila clavata</name>
    <dbReference type="NCBI Taxonomy" id="2740835"/>
    <lineage>
        <taxon>Eukaryota</taxon>
        <taxon>Metazoa</taxon>
        <taxon>Ecdysozoa</taxon>
        <taxon>Arthropoda</taxon>
        <taxon>Chelicerata</taxon>
        <taxon>Arachnida</taxon>
        <taxon>Araneae</taxon>
        <taxon>Araneomorphae</taxon>
        <taxon>Entelegynae</taxon>
        <taxon>Araneoidea</taxon>
        <taxon>Nephilidae</taxon>
        <taxon>Trichonephila</taxon>
    </lineage>
</organism>
<evidence type="ECO:0000259" key="2">
    <source>
        <dbReference type="Pfam" id="PF18701"/>
    </source>
</evidence>
<sequence length="889" mass="102512">MDLERLKEKRKFLRISFTKHLTKIETTLGKEISIEYNKEAKLDELLSLKSQLTEKLNELIKADEHIQLQIKISEMAADISSCEEYKDRDPQIGQSPSGERGDSRGEATTSLVSLSAKEKKINNAGGSVLLQTFSALVTAKPKGNVQLRYMLDGGANKSLILREVVELLDLKVVDREDLVIHTFGSETAEKRIYDIVEITLQNLQTNKNIKIQAVVIDSITSARIQIPSKFIRNIALERGIELADKSTSERIHVLIGSDYISEILENEELGFDRVRNLWSLETIGINPDDEVPLSDKELLKSFEQNTVYTNKRYETRLLWKEDSRELKSNYEIAKRRLFGLSKTFEKNEELYLKYDEIIKEHLRDGMIERVNMNLDQNINTGYFLPHHAIVREQKDSTKVRIVFDASSKGKGALSLNDCLESGPNLNPDLLKILLRFRLHKVAFCADIQHAFLEIGIVEEDRQFLKFLWIRKGGPNLDLSSPDVDTFRYTRVTFGVKCSPFLLAAVIRLHVEKYVNKYKRAREMLNELYVDDLINSTSDTTEALQLSEDMIYILSEAGMNLRRWATNSTALHEAWKRVNVDCRETSEESGVPLKILGIIWDNVNDNLSIDIKQFEKLSKLVKVTKRVILSACGMLFDPIGIMNPFAIRMKILLQTMWESGISWDECVPSDIKATFLEWTNEIEILKQFKTPRLYFSDLNWEAPLLNLHSYTNLDKVVRITSYVLRFTNNCKHDSKKITGNLTVDELFNAEKYWVRCVQQTDFKIEYEEVKQRKSISRNSKLFSLNPVMSEDGLLCLGGRLQKSDFNFYEKHPLILSSKSRFSQLLIMREHQRLHHAGEEKVPRQLWRLGRIIEIHKGRDGKVRSATIKTSTGIIKRPVQLLYNLEIVPNE</sequence>
<keyword evidence="4" id="KW-1185">Reference proteome</keyword>
<feature type="region of interest" description="Disordered" evidence="1">
    <location>
        <begin position="83"/>
        <end position="109"/>
    </location>
</feature>
<dbReference type="EMBL" id="BMAO01013083">
    <property type="protein sequence ID" value="GFQ86184.1"/>
    <property type="molecule type" value="Genomic_DNA"/>
</dbReference>
<comment type="caution">
    <text evidence="3">The sequence shown here is derived from an EMBL/GenBank/DDBJ whole genome shotgun (WGS) entry which is preliminary data.</text>
</comment>
<reference evidence="3" key="1">
    <citation type="submission" date="2020-07" db="EMBL/GenBank/DDBJ databases">
        <title>Multicomponent nature underlies the extraordinary mechanical properties of spider dragline silk.</title>
        <authorList>
            <person name="Kono N."/>
            <person name="Nakamura H."/>
            <person name="Mori M."/>
            <person name="Yoshida Y."/>
            <person name="Ohtoshi R."/>
            <person name="Malay A.D."/>
            <person name="Moran D.A.P."/>
            <person name="Tomita M."/>
            <person name="Numata K."/>
            <person name="Arakawa K."/>
        </authorList>
    </citation>
    <scope>NUCLEOTIDE SEQUENCE</scope>
</reference>
<dbReference type="InterPro" id="IPR043502">
    <property type="entry name" value="DNA/RNA_pol_sf"/>
</dbReference>
<dbReference type="OrthoDB" id="6430341at2759"/>
<protein>
    <submittedName>
        <fullName evidence="3">Integrase catalytic domain-containing protein</fullName>
    </submittedName>
</protein>
<dbReference type="InterPro" id="IPR040676">
    <property type="entry name" value="DUF5641"/>
</dbReference>
<feature type="domain" description="DUF5641" evidence="2">
    <location>
        <begin position="837"/>
        <end position="881"/>
    </location>
</feature>
<dbReference type="Pfam" id="PF18701">
    <property type="entry name" value="DUF5641"/>
    <property type="match status" value="1"/>
</dbReference>
<dbReference type="Gene3D" id="3.30.70.270">
    <property type="match status" value="1"/>
</dbReference>
<dbReference type="SUPFAM" id="SSF56672">
    <property type="entry name" value="DNA/RNA polymerases"/>
    <property type="match status" value="1"/>
</dbReference>
<dbReference type="PANTHER" id="PTHR47331:SF1">
    <property type="entry name" value="GAG-LIKE PROTEIN"/>
    <property type="match status" value="1"/>
</dbReference>
<accession>A0A8X6HGH6</accession>